<feature type="compositionally biased region" description="Polar residues" evidence="2">
    <location>
        <begin position="9"/>
        <end position="19"/>
    </location>
</feature>
<protein>
    <recommendedName>
        <fullName evidence="5">EF-hand calcium-binding domain-containing protein 1</fullName>
    </recommendedName>
</protein>
<evidence type="ECO:0000313" key="3">
    <source>
        <dbReference type="EnsemblMetazoa" id="XP_014239215.1"/>
    </source>
</evidence>
<evidence type="ECO:0000256" key="2">
    <source>
        <dbReference type="SAM" id="MobiDB-lite"/>
    </source>
</evidence>
<feature type="region of interest" description="Disordered" evidence="2">
    <location>
        <begin position="1"/>
        <end position="20"/>
    </location>
</feature>
<organism evidence="3 4">
    <name type="scientific">Cimex lectularius</name>
    <name type="common">Bed bug</name>
    <name type="synonym">Acanthia lectularia</name>
    <dbReference type="NCBI Taxonomy" id="79782"/>
    <lineage>
        <taxon>Eukaryota</taxon>
        <taxon>Metazoa</taxon>
        <taxon>Ecdysozoa</taxon>
        <taxon>Arthropoda</taxon>
        <taxon>Hexapoda</taxon>
        <taxon>Insecta</taxon>
        <taxon>Pterygota</taxon>
        <taxon>Neoptera</taxon>
        <taxon>Paraneoptera</taxon>
        <taxon>Hemiptera</taxon>
        <taxon>Heteroptera</taxon>
        <taxon>Panheteroptera</taxon>
        <taxon>Cimicomorpha</taxon>
        <taxon>Cimicidae</taxon>
        <taxon>Cimex</taxon>
    </lineage>
</organism>
<proteinExistence type="predicted"/>
<dbReference type="PANTHER" id="PTHR23055:SF190">
    <property type="entry name" value="AT17667P-RELATED"/>
    <property type="match status" value="1"/>
</dbReference>
<dbReference type="Gene3D" id="1.10.238.10">
    <property type="entry name" value="EF-hand"/>
    <property type="match status" value="1"/>
</dbReference>
<dbReference type="AlphaFoldDB" id="A0A8I6R7R7"/>
<evidence type="ECO:0008006" key="5">
    <source>
        <dbReference type="Google" id="ProtNLM"/>
    </source>
</evidence>
<sequence>MTKPGKLNRSLTTKKNAAPSQRPAMRVIHLDLTMTQSEDARAKHKMRAAFEDLRGKTAFNDWELSCILLIYYKMTQGAPIARPEFRNFIHNVFGISRQDIVERIFSALDEPNSPGLEPQAFVILLSIFTRGSLDDKIDFVFQVYDSMCLGYIGREAMTKLLVPTLLTRRQEHEAVENAIDMVDLLMRKLDTDKHGRLSYTAFRENVKKSPALLELFGIVFPDRMLKYAFLTSVTPDVVKSKGKYKSRFDRKTFV</sequence>
<dbReference type="Proteomes" id="UP000494040">
    <property type="component" value="Unassembled WGS sequence"/>
</dbReference>
<keyword evidence="4" id="KW-1185">Reference proteome</keyword>
<name>A0A8I6R7R7_CIMLE</name>
<dbReference type="PANTHER" id="PTHR23055">
    <property type="entry name" value="CALCIUM BINDING PROTEINS"/>
    <property type="match status" value="1"/>
</dbReference>
<dbReference type="PRINTS" id="PR00450">
    <property type="entry name" value="RECOVERIN"/>
</dbReference>
<reference evidence="3" key="1">
    <citation type="submission" date="2022-01" db="UniProtKB">
        <authorList>
            <consortium name="EnsemblMetazoa"/>
        </authorList>
    </citation>
    <scope>IDENTIFICATION</scope>
</reference>
<dbReference type="EnsemblMetazoa" id="XM_014383729.1">
    <property type="protein sequence ID" value="XP_014239215.1"/>
    <property type="gene ID" value="LOC106660796"/>
</dbReference>
<keyword evidence="1" id="KW-0677">Repeat</keyword>
<dbReference type="OrthoDB" id="191686at2759"/>
<evidence type="ECO:0000313" key="4">
    <source>
        <dbReference type="Proteomes" id="UP000494040"/>
    </source>
</evidence>
<dbReference type="InterPro" id="IPR011992">
    <property type="entry name" value="EF-hand-dom_pair"/>
</dbReference>
<dbReference type="GeneID" id="106660796"/>
<evidence type="ECO:0000256" key="1">
    <source>
        <dbReference type="ARBA" id="ARBA00022737"/>
    </source>
</evidence>
<accession>A0A8I6R7R7</accession>
<dbReference type="InterPro" id="IPR028846">
    <property type="entry name" value="Recoverin"/>
</dbReference>
<dbReference type="GO" id="GO:0005509">
    <property type="term" value="F:calcium ion binding"/>
    <property type="evidence" value="ECO:0007669"/>
    <property type="project" value="InterPro"/>
</dbReference>
<dbReference type="RefSeq" id="XP_014239215.1">
    <property type="nucleotide sequence ID" value="XM_014383729.1"/>
</dbReference>
<dbReference type="SUPFAM" id="SSF47473">
    <property type="entry name" value="EF-hand"/>
    <property type="match status" value="1"/>
</dbReference>